<dbReference type="InterPro" id="IPR035959">
    <property type="entry name" value="RutC-like_sf"/>
</dbReference>
<dbReference type="FunFam" id="3.30.1330.40:FF:000001">
    <property type="entry name" value="L-PSP family endoribonuclease"/>
    <property type="match status" value="1"/>
</dbReference>
<sequence length="141" mass="14855">MAQIEHILTSHAPKPLGHYSQAARAGGFIHVSGQLPIKPEGQSEQSDDLFDNQASLVLRNLLAVLEAAGATPSHVVKVTAYIVGVEHWSSFNAAYAKAFGEARPARSVVPVPALHHGYLIELDAVALDPSDTDRGAAAITA</sequence>
<dbReference type="GO" id="GO:0005829">
    <property type="term" value="C:cytosol"/>
    <property type="evidence" value="ECO:0007669"/>
    <property type="project" value="TreeGrafter"/>
</dbReference>
<dbReference type="Pfam" id="PF01042">
    <property type="entry name" value="Ribonuc_L-PSP"/>
    <property type="match status" value="1"/>
</dbReference>
<comment type="caution">
    <text evidence="2">The sequence shown here is derived from an EMBL/GenBank/DDBJ whole genome shotgun (WGS) entry which is preliminary data.</text>
</comment>
<keyword evidence="3" id="KW-1185">Reference proteome</keyword>
<gene>
    <name evidence="2" type="ORF">G3572_19880</name>
</gene>
<evidence type="ECO:0000313" key="2">
    <source>
        <dbReference type="EMBL" id="NEX48468.1"/>
    </source>
</evidence>
<organism evidence="2 3">
    <name type="scientific">Pseudotabrizicola algicola</name>
    <dbReference type="NCBI Taxonomy" id="2709381"/>
    <lineage>
        <taxon>Bacteria</taxon>
        <taxon>Pseudomonadati</taxon>
        <taxon>Pseudomonadota</taxon>
        <taxon>Alphaproteobacteria</taxon>
        <taxon>Rhodobacterales</taxon>
        <taxon>Paracoccaceae</taxon>
        <taxon>Pseudotabrizicola</taxon>
    </lineage>
</organism>
<dbReference type="InterPro" id="IPR006175">
    <property type="entry name" value="YjgF/YER057c/UK114"/>
</dbReference>
<protein>
    <submittedName>
        <fullName evidence="2">RidA family protein</fullName>
    </submittedName>
</protein>
<proteinExistence type="inferred from homology"/>
<dbReference type="PANTHER" id="PTHR11803:SF39">
    <property type="entry name" value="2-IMINOBUTANOATE_2-IMINOPROPANOATE DEAMINASE"/>
    <property type="match status" value="1"/>
</dbReference>
<reference evidence="2 3" key="1">
    <citation type="submission" date="2020-02" db="EMBL/GenBank/DDBJ databases">
        <title>Rhodobacter algicola sp. nov., isolated from microalga culture.</title>
        <authorList>
            <person name="Park C.-Y."/>
        </authorList>
    </citation>
    <scope>NUCLEOTIDE SEQUENCE [LARGE SCALE GENOMIC DNA]</scope>
    <source>
        <strain evidence="2 3">ETT8</strain>
    </source>
</reference>
<dbReference type="SUPFAM" id="SSF55298">
    <property type="entry name" value="YjgF-like"/>
    <property type="match status" value="1"/>
</dbReference>
<evidence type="ECO:0000256" key="1">
    <source>
        <dbReference type="ARBA" id="ARBA00010552"/>
    </source>
</evidence>
<dbReference type="InterPro" id="IPR006056">
    <property type="entry name" value="RidA"/>
</dbReference>
<accession>A0A6B3RUJ8</accession>
<dbReference type="GO" id="GO:0019239">
    <property type="term" value="F:deaminase activity"/>
    <property type="evidence" value="ECO:0007669"/>
    <property type="project" value="TreeGrafter"/>
</dbReference>
<dbReference type="NCBIfam" id="TIGR00004">
    <property type="entry name" value="Rid family detoxifying hydrolase"/>
    <property type="match status" value="1"/>
</dbReference>
<comment type="similarity">
    <text evidence="1">Belongs to the RutC family.</text>
</comment>
<dbReference type="AlphaFoldDB" id="A0A6B3RUJ8"/>
<dbReference type="Proteomes" id="UP000481421">
    <property type="component" value="Unassembled WGS sequence"/>
</dbReference>
<dbReference type="Gene3D" id="3.30.1330.40">
    <property type="entry name" value="RutC-like"/>
    <property type="match status" value="1"/>
</dbReference>
<dbReference type="PANTHER" id="PTHR11803">
    <property type="entry name" value="2-IMINOBUTANOATE/2-IMINOPROPANOATE DEAMINASE RIDA"/>
    <property type="match status" value="1"/>
</dbReference>
<name>A0A6B3RUJ8_9RHOB</name>
<dbReference type="EMBL" id="JAAIKE010000011">
    <property type="protein sequence ID" value="NEX48468.1"/>
    <property type="molecule type" value="Genomic_DNA"/>
</dbReference>
<evidence type="ECO:0000313" key="3">
    <source>
        <dbReference type="Proteomes" id="UP000481421"/>
    </source>
</evidence>
<dbReference type="RefSeq" id="WP_011578813.1">
    <property type="nucleotide sequence ID" value="NZ_JAAIKE010000011.1"/>
</dbReference>
<dbReference type="CDD" id="cd00448">
    <property type="entry name" value="YjgF_YER057c_UK114_family"/>
    <property type="match status" value="1"/>
</dbReference>